<feature type="compositionally biased region" description="Low complexity" evidence="1">
    <location>
        <begin position="321"/>
        <end position="335"/>
    </location>
</feature>
<dbReference type="AlphaFoldDB" id="A0A9P6GKY9"/>
<gene>
    <name evidence="3" type="ORF">PMIN01_04940</name>
</gene>
<dbReference type="SMART" id="SM00717">
    <property type="entry name" value="SANT"/>
    <property type="match status" value="3"/>
</dbReference>
<organism evidence="3 4">
    <name type="scientific">Paraphaeosphaeria minitans</name>
    <dbReference type="NCBI Taxonomy" id="565426"/>
    <lineage>
        <taxon>Eukaryota</taxon>
        <taxon>Fungi</taxon>
        <taxon>Dikarya</taxon>
        <taxon>Ascomycota</taxon>
        <taxon>Pezizomycotina</taxon>
        <taxon>Dothideomycetes</taxon>
        <taxon>Pleosporomycetidae</taxon>
        <taxon>Pleosporales</taxon>
        <taxon>Massarineae</taxon>
        <taxon>Didymosphaeriaceae</taxon>
        <taxon>Paraphaeosphaeria</taxon>
    </lineage>
</organism>
<dbReference type="Proteomes" id="UP000756921">
    <property type="component" value="Unassembled WGS sequence"/>
</dbReference>
<feature type="region of interest" description="Disordered" evidence="1">
    <location>
        <begin position="221"/>
        <end position="265"/>
    </location>
</feature>
<evidence type="ECO:0000259" key="2">
    <source>
        <dbReference type="SMART" id="SM00717"/>
    </source>
</evidence>
<dbReference type="InterPro" id="IPR001005">
    <property type="entry name" value="SANT/Myb"/>
</dbReference>
<protein>
    <recommendedName>
        <fullName evidence="2">Myb-like domain-containing protein</fullName>
    </recommendedName>
</protein>
<evidence type="ECO:0000313" key="3">
    <source>
        <dbReference type="EMBL" id="KAF9737161.1"/>
    </source>
</evidence>
<dbReference type="EMBL" id="WJXW01000004">
    <property type="protein sequence ID" value="KAF9737161.1"/>
    <property type="molecule type" value="Genomic_DNA"/>
</dbReference>
<comment type="caution">
    <text evidence="3">The sequence shown here is derived from an EMBL/GenBank/DDBJ whole genome shotgun (WGS) entry which is preliminary data.</text>
</comment>
<dbReference type="OrthoDB" id="3797168at2759"/>
<evidence type="ECO:0000256" key="1">
    <source>
        <dbReference type="SAM" id="MobiDB-lite"/>
    </source>
</evidence>
<sequence length="559" mass="61403">MKSNQQATKGGDPWSAEEKVRIEDAVRNEIEFTEICALFPTRTPGALRHRVRQVRLSIHGENAPAIPQPAPTVVSKTPQARSTVKTGNAQASSQTAQAVAPQAPGGYAKAGQIWTAEDIQDVNTAVGEGLPFDHIRALFPDRSETAIKHRYLQITKEASSTVAKKPKSKYHNTAWTAEDDQKVRDAVRANLSRDDIRAMFPNRSTGAVRIKISRITKDLQDQAQEPASLPVGHLQGPNDGAGSYDDTDMDLYADPSEPEDIGQADQRQLEVPEAYPVRSSSLANMDLDHVIGPIPEDEEFVMSGALPVSQPAASEDEVRVRGSSRSSHSPRSVHPWKVQAVEDSIYSSTPHQREVEAPAPPPRAQENPAIGNQQPTGDYFPFEPSFETTHGTVFSNPFESPWFQTQDNGWDLDSGLDPGTRAWLNAETHSPPNDVPDDPYVSNVAQARRPHPVLPQGSLGHTDFPTSVVPCTYYTDATQVDNGYSRYQLSADDHPDLRDGLDFTPVPHHPHTPAGFFTSEQMFADPSVLPSAVMASPPDHDSRWMAHDEDEDMVMEEDT</sequence>
<feature type="domain" description="Myb-like" evidence="2">
    <location>
        <begin position="171"/>
        <end position="218"/>
    </location>
</feature>
<feature type="region of interest" description="Disordered" evidence="1">
    <location>
        <begin position="309"/>
        <end position="373"/>
    </location>
</feature>
<feature type="domain" description="Myb-like" evidence="2">
    <location>
        <begin position="110"/>
        <end position="157"/>
    </location>
</feature>
<name>A0A9P6GKY9_9PLEO</name>
<feature type="compositionally biased region" description="Acidic residues" evidence="1">
    <location>
        <begin position="245"/>
        <end position="262"/>
    </location>
</feature>
<accession>A0A9P6GKY9</accession>
<dbReference type="CDD" id="cd00167">
    <property type="entry name" value="SANT"/>
    <property type="match status" value="1"/>
</dbReference>
<evidence type="ECO:0000313" key="4">
    <source>
        <dbReference type="Proteomes" id="UP000756921"/>
    </source>
</evidence>
<proteinExistence type="predicted"/>
<keyword evidence="4" id="KW-1185">Reference proteome</keyword>
<reference evidence="3" key="1">
    <citation type="journal article" date="2020" name="Mol. Plant Microbe Interact.">
        <title>Genome Sequence of the Biocontrol Agent Coniothyrium minitans strain Conio (IMI 134523).</title>
        <authorList>
            <person name="Patel D."/>
            <person name="Shittu T.A."/>
            <person name="Baroncelli R."/>
            <person name="Muthumeenakshi S."/>
            <person name="Osborne T.H."/>
            <person name="Janganan T.K."/>
            <person name="Sreenivasaprasad S."/>
        </authorList>
    </citation>
    <scope>NUCLEOTIDE SEQUENCE</scope>
    <source>
        <strain evidence="3">Conio</strain>
    </source>
</reference>
<feature type="domain" description="Myb-like" evidence="2">
    <location>
        <begin position="10"/>
        <end position="57"/>
    </location>
</feature>